<feature type="transmembrane region" description="Helical" evidence="1">
    <location>
        <begin position="274"/>
        <end position="299"/>
    </location>
</feature>
<reference evidence="2" key="1">
    <citation type="journal article" date="2014" name="Genome Biol. Evol.">
        <title>Pangenome evidence for extensive interdomain horizontal transfer affecting lineage core and shell genes in uncultured planktonic thaumarchaeota and euryarchaeota.</title>
        <authorList>
            <person name="Deschamps P."/>
            <person name="Zivanovic Y."/>
            <person name="Moreira D."/>
            <person name="Rodriguez-Valera F."/>
            <person name="Lopez-Garcia P."/>
        </authorList>
    </citation>
    <scope>NUCLEOTIDE SEQUENCE</scope>
</reference>
<evidence type="ECO:0000313" key="2">
    <source>
        <dbReference type="EMBL" id="AIE92254.1"/>
    </source>
</evidence>
<name>A0A075FLJ2_9EURY</name>
<feature type="transmembrane region" description="Helical" evidence="1">
    <location>
        <begin position="94"/>
        <end position="120"/>
    </location>
</feature>
<keyword evidence="1" id="KW-1133">Transmembrane helix</keyword>
<protein>
    <submittedName>
        <fullName evidence="2">Uncharacterized protein</fullName>
    </submittedName>
</protein>
<organism evidence="2">
    <name type="scientific">uncultured marine group II/III euryarchaeote AD1000_20_C05</name>
    <dbReference type="NCBI Taxonomy" id="1457735"/>
    <lineage>
        <taxon>Archaea</taxon>
        <taxon>Methanobacteriati</taxon>
        <taxon>Methanobacteriota</taxon>
        <taxon>environmental samples</taxon>
    </lineage>
</organism>
<sequence>MTEPTEALVTSTLILLSPLILAIPLSIGWRWWIGTEPEHEHYVEKVRRVLDAGIPLRRYRAELDAEARRFLIDSERQARIESDLLRPLSIQHFLLLPSLIVWPLLGLFAAVIAIPLMPVLRAIEWLLIDKRALAASARVLQRITRWEVIGIPRLDDGAKQLDRVLTSVHRLPVTVFLGLFAYLVVLYLPLDSRGVLLVSVAVYILLVSITSVIRAATANALVFADPTKRRLIPMDTMVEDALGPLVGVGLVFLISRQLLYGSQLRSDELFGDPVIFSLSVLLVLYTATIIGVTVELSFFRSRGTQVRRTFQQQMVDEYDPTVYLFTRNMGTLRLSPLMPLSEWLDNGEVFEFDNPDQSD</sequence>
<feature type="transmembrane region" description="Helical" evidence="1">
    <location>
        <begin position="236"/>
        <end position="254"/>
    </location>
</feature>
<evidence type="ECO:0000256" key="1">
    <source>
        <dbReference type="SAM" id="Phobius"/>
    </source>
</evidence>
<accession>A0A075FLJ2</accession>
<dbReference type="AlphaFoldDB" id="A0A075FLJ2"/>
<keyword evidence="1" id="KW-0812">Transmembrane</keyword>
<feature type="transmembrane region" description="Helical" evidence="1">
    <location>
        <begin position="196"/>
        <end position="224"/>
    </location>
</feature>
<feature type="transmembrane region" description="Helical" evidence="1">
    <location>
        <begin position="171"/>
        <end position="190"/>
    </location>
</feature>
<feature type="transmembrane region" description="Helical" evidence="1">
    <location>
        <begin position="12"/>
        <end position="32"/>
    </location>
</feature>
<dbReference type="EMBL" id="KF900360">
    <property type="protein sequence ID" value="AIE92254.1"/>
    <property type="molecule type" value="Genomic_DNA"/>
</dbReference>
<proteinExistence type="predicted"/>
<keyword evidence="1" id="KW-0472">Membrane</keyword>